<feature type="region of interest" description="Disordered" evidence="1">
    <location>
        <begin position="56"/>
        <end position="100"/>
    </location>
</feature>
<reference evidence="2" key="1">
    <citation type="journal article" date="2021" name="Proc. Natl. Acad. Sci. U.S.A.">
        <title>Three genomes in the algal genus Volvox reveal the fate of a haploid sex-determining region after a transition to homothallism.</title>
        <authorList>
            <person name="Yamamoto K."/>
            <person name="Hamaji T."/>
            <person name="Kawai-Toyooka H."/>
            <person name="Matsuzaki R."/>
            <person name="Takahashi F."/>
            <person name="Nishimura Y."/>
            <person name="Kawachi M."/>
            <person name="Noguchi H."/>
            <person name="Minakuchi Y."/>
            <person name="Umen J.G."/>
            <person name="Toyoda A."/>
            <person name="Nozaki H."/>
        </authorList>
    </citation>
    <scope>NUCLEOTIDE SEQUENCE</scope>
    <source>
        <strain evidence="2">NIES-3780</strain>
    </source>
</reference>
<accession>A0A8J4B3F0</accession>
<feature type="compositionally biased region" description="Basic and acidic residues" evidence="1">
    <location>
        <begin position="35"/>
        <end position="44"/>
    </location>
</feature>
<dbReference type="EMBL" id="BNCO01000014">
    <property type="protein sequence ID" value="GIL53328.1"/>
    <property type="molecule type" value="Genomic_DNA"/>
</dbReference>
<organism evidence="2 3">
    <name type="scientific">Volvox africanus</name>
    <dbReference type="NCBI Taxonomy" id="51714"/>
    <lineage>
        <taxon>Eukaryota</taxon>
        <taxon>Viridiplantae</taxon>
        <taxon>Chlorophyta</taxon>
        <taxon>core chlorophytes</taxon>
        <taxon>Chlorophyceae</taxon>
        <taxon>CS clade</taxon>
        <taxon>Chlamydomonadales</taxon>
        <taxon>Volvocaceae</taxon>
        <taxon>Volvox</taxon>
    </lineage>
</organism>
<evidence type="ECO:0000256" key="1">
    <source>
        <dbReference type="SAM" id="MobiDB-lite"/>
    </source>
</evidence>
<feature type="region of interest" description="Disordered" evidence="1">
    <location>
        <begin position="32"/>
        <end position="51"/>
    </location>
</feature>
<protein>
    <submittedName>
        <fullName evidence="2">Uncharacterized protein</fullName>
    </submittedName>
</protein>
<keyword evidence="3" id="KW-1185">Reference proteome</keyword>
<proteinExistence type="predicted"/>
<dbReference type="Proteomes" id="UP000747399">
    <property type="component" value="Unassembled WGS sequence"/>
</dbReference>
<comment type="caution">
    <text evidence="2">The sequence shown here is derived from an EMBL/GenBank/DDBJ whole genome shotgun (WGS) entry which is preliminary data.</text>
</comment>
<evidence type="ECO:0000313" key="3">
    <source>
        <dbReference type="Proteomes" id="UP000747399"/>
    </source>
</evidence>
<dbReference type="AlphaFoldDB" id="A0A8J4B3F0"/>
<name>A0A8J4B3F0_9CHLO</name>
<gene>
    <name evidence="2" type="ORF">Vafri_8951</name>
</gene>
<evidence type="ECO:0000313" key="2">
    <source>
        <dbReference type="EMBL" id="GIL53328.1"/>
    </source>
</evidence>
<sequence>MRDWYSFNTVNERLYLLTSLSSLYVSIHIQKATPRHAEPSRRGQVEPLQQLDDGGLATTRRSHQRHHLPCGTGKGREGREGSTRWPPGEKAGCRFMSSTT</sequence>